<keyword evidence="6" id="KW-0902">Two-component regulatory system</keyword>
<dbReference type="PROSITE" id="PS50109">
    <property type="entry name" value="HIS_KIN"/>
    <property type="match status" value="1"/>
</dbReference>
<dbReference type="InterPro" id="IPR004358">
    <property type="entry name" value="Sig_transdc_His_kin-like_C"/>
</dbReference>
<gene>
    <name evidence="8" type="ORF">CUN49_02475</name>
</gene>
<feature type="domain" description="Histidine kinase" evidence="7">
    <location>
        <begin position="358"/>
        <end position="573"/>
    </location>
</feature>
<dbReference type="Gene3D" id="3.30.565.10">
    <property type="entry name" value="Histidine kinase-like ATPase, C-terminal domain"/>
    <property type="match status" value="1"/>
</dbReference>
<evidence type="ECO:0000256" key="6">
    <source>
        <dbReference type="ARBA" id="ARBA00023012"/>
    </source>
</evidence>
<evidence type="ECO:0000256" key="3">
    <source>
        <dbReference type="ARBA" id="ARBA00022553"/>
    </source>
</evidence>
<dbReference type="SMART" id="SM00388">
    <property type="entry name" value="HisKA"/>
    <property type="match status" value="1"/>
</dbReference>
<dbReference type="EMBL" id="PGTM01000018">
    <property type="protein sequence ID" value="PJF37035.1"/>
    <property type="molecule type" value="Genomic_DNA"/>
</dbReference>
<dbReference type="InterPro" id="IPR029016">
    <property type="entry name" value="GAF-like_dom_sf"/>
</dbReference>
<dbReference type="InterPro" id="IPR003018">
    <property type="entry name" value="GAF"/>
</dbReference>
<dbReference type="PRINTS" id="PR00344">
    <property type="entry name" value="BCTRLSENSOR"/>
</dbReference>
<dbReference type="InterPro" id="IPR003661">
    <property type="entry name" value="HisK_dim/P_dom"/>
</dbReference>
<keyword evidence="3" id="KW-0597">Phosphoprotein</keyword>
<keyword evidence="5" id="KW-0418">Kinase</keyword>
<evidence type="ECO:0000256" key="4">
    <source>
        <dbReference type="ARBA" id="ARBA00022679"/>
    </source>
</evidence>
<reference evidence="8 9" key="1">
    <citation type="submission" date="2017-11" db="EMBL/GenBank/DDBJ databases">
        <title>Evolution of Phototrophy in the Chloroflexi Phylum Driven by Horizontal Gene Transfer.</title>
        <authorList>
            <person name="Ward L.M."/>
            <person name="Hemp J."/>
            <person name="Shih P.M."/>
            <person name="Mcglynn S.E."/>
            <person name="Fischer W."/>
        </authorList>
    </citation>
    <scope>NUCLEOTIDE SEQUENCE [LARGE SCALE GENOMIC DNA]</scope>
    <source>
        <strain evidence="8">JP3_13</strain>
    </source>
</reference>
<dbReference type="SMART" id="SM00065">
    <property type="entry name" value="GAF"/>
    <property type="match status" value="2"/>
</dbReference>
<comment type="caution">
    <text evidence="8">The sequence shown here is derived from an EMBL/GenBank/DDBJ whole genome shotgun (WGS) entry which is preliminary data.</text>
</comment>
<keyword evidence="4" id="KW-0808">Transferase</keyword>
<evidence type="ECO:0000313" key="9">
    <source>
        <dbReference type="Proteomes" id="UP000229681"/>
    </source>
</evidence>
<dbReference type="Pfam" id="PF01590">
    <property type="entry name" value="GAF"/>
    <property type="match status" value="1"/>
</dbReference>
<name>A0A2M8PHK4_9CHLR</name>
<dbReference type="Proteomes" id="UP000229681">
    <property type="component" value="Unassembled WGS sequence"/>
</dbReference>
<dbReference type="CDD" id="cd00082">
    <property type="entry name" value="HisKA"/>
    <property type="match status" value="1"/>
</dbReference>
<dbReference type="Gene3D" id="3.30.450.40">
    <property type="match status" value="2"/>
</dbReference>
<dbReference type="FunFam" id="3.30.565.10:FF:000006">
    <property type="entry name" value="Sensor histidine kinase WalK"/>
    <property type="match status" value="1"/>
</dbReference>
<dbReference type="EC" id="2.7.13.3" evidence="2"/>
<dbReference type="GO" id="GO:0000155">
    <property type="term" value="F:phosphorelay sensor kinase activity"/>
    <property type="evidence" value="ECO:0007669"/>
    <property type="project" value="InterPro"/>
</dbReference>
<dbReference type="SUPFAM" id="SSF47384">
    <property type="entry name" value="Homodimeric domain of signal transducing histidine kinase"/>
    <property type="match status" value="1"/>
</dbReference>
<evidence type="ECO:0000256" key="1">
    <source>
        <dbReference type="ARBA" id="ARBA00000085"/>
    </source>
</evidence>
<dbReference type="InterPro" id="IPR005467">
    <property type="entry name" value="His_kinase_dom"/>
</dbReference>
<dbReference type="Gene3D" id="1.10.287.130">
    <property type="match status" value="1"/>
</dbReference>
<sequence length="573" mass="62412">DAAFFESRLKSVEDVLEKLAADRLKSSQQARLAKLYEVSRVIGASLDLQTVLNQVMDAIIALTGAERGFLLIQDDDGNLTIPVRRNFDQETIGMEAVSISRTVTNRVLETNQAIITTNAQEDPRFANQASIVAHALRSIMASPLRVRGKVIGVVYVDNRVRTNLFNEQDLELLETFAAQAAVAIDNARLFSATDQALNARIEELIMLQRMDRQLNETLDLNNALRVTLEWSSQVCQAQAAALYLLDEESGAPYVVARSGEREPFSAEDNPSLIQQVISSQAPLVHQASGHAVLLVPIRRSGRVIGIIVMTAERASAFSADQQALVSRMADRAAIAIENARLYAAVQAANRAKTEFIGIVAHELKIPMTSISGYADLIPMSGPLNEKQAAFLSTIKNAVQRMKVLVSDLNDISRIETGNLRVELREVDVAEVISAVRESIGAEIAQREHRLHVEVAPSLPAVRADRDRLIQVLLNLASNAYKYTPNGGDIWLSAKREGAHVAFTVADSGVGMTAEQLAKLGTKFWRADNGLGQPGTGLGFAITRNLIELMGGQLEIQSAPNQGTTVTFKLPSAH</sequence>
<dbReference type="PANTHER" id="PTHR43547">
    <property type="entry name" value="TWO-COMPONENT HISTIDINE KINASE"/>
    <property type="match status" value="1"/>
</dbReference>
<comment type="catalytic activity">
    <reaction evidence="1">
        <text>ATP + protein L-histidine = ADP + protein N-phospho-L-histidine.</text>
        <dbReference type="EC" id="2.7.13.3"/>
    </reaction>
</comment>
<dbReference type="Pfam" id="PF13492">
    <property type="entry name" value="GAF_3"/>
    <property type="match status" value="1"/>
</dbReference>
<evidence type="ECO:0000256" key="5">
    <source>
        <dbReference type="ARBA" id="ARBA00022777"/>
    </source>
</evidence>
<dbReference type="Pfam" id="PF02518">
    <property type="entry name" value="HATPase_c"/>
    <property type="match status" value="1"/>
</dbReference>
<dbReference type="SUPFAM" id="SSF55874">
    <property type="entry name" value="ATPase domain of HSP90 chaperone/DNA topoisomerase II/histidine kinase"/>
    <property type="match status" value="1"/>
</dbReference>
<dbReference type="SUPFAM" id="SSF55781">
    <property type="entry name" value="GAF domain-like"/>
    <property type="match status" value="2"/>
</dbReference>
<dbReference type="SMART" id="SM00387">
    <property type="entry name" value="HATPase_c"/>
    <property type="match status" value="1"/>
</dbReference>
<dbReference type="PANTHER" id="PTHR43547:SF2">
    <property type="entry name" value="HYBRID SIGNAL TRANSDUCTION HISTIDINE KINASE C"/>
    <property type="match status" value="1"/>
</dbReference>
<dbReference type="AlphaFoldDB" id="A0A2M8PHK4"/>
<dbReference type="InterPro" id="IPR036097">
    <property type="entry name" value="HisK_dim/P_sf"/>
</dbReference>
<evidence type="ECO:0000313" key="8">
    <source>
        <dbReference type="EMBL" id="PJF37035.1"/>
    </source>
</evidence>
<accession>A0A2M8PHK4</accession>
<proteinExistence type="predicted"/>
<dbReference type="InterPro" id="IPR003594">
    <property type="entry name" value="HATPase_dom"/>
</dbReference>
<evidence type="ECO:0000256" key="2">
    <source>
        <dbReference type="ARBA" id="ARBA00012438"/>
    </source>
</evidence>
<dbReference type="Pfam" id="PF00512">
    <property type="entry name" value="HisKA"/>
    <property type="match status" value="1"/>
</dbReference>
<feature type="non-terminal residue" evidence="8">
    <location>
        <position position="1"/>
    </location>
</feature>
<dbReference type="InterPro" id="IPR036890">
    <property type="entry name" value="HATPase_C_sf"/>
</dbReference>
<organism evidence="8 9">
    <name type="scientific">Candidatus Thermofonsia Clade 1 bacterium</name>
    <dbReference type="NCBI Taxonomy" id="2364210"/>
    <lineage>
        <taxon>Bacteria</taxon>
        <taxon>Bacillati</taxon>
        <taxon>Chloroflexota</taxon>
        <taxon>Candidatus Thermofontia</taxon>
        <taxon>Candidatus Thermofonsia Clade 1</taxon>
    </lineage>
</organism>
<protein>
    <recommendedName>
        <fullName evidence="2">histidine kinase</fullName>
        <ecNumber evidence="2">2.7.13.3</ecNumber>
    </recommendedName>
</protein>
<evidence type="ECO:0000259" key="7">
    <source>
        <dbReference type="PROSITE" id="PS50109"/>
    </source>
</evidence>